<dbReference type="Proteomes" id="UP000613401">
    <property type="component" value="Unassembled WGS sequence"/>
</dbReference>
<dbReference type="EMBL" id="WVTB01000066">
    <property type="protein sequence ID" value="KAF3801468.1"/>
    <property type="molecule type" value="Genomic_DNA"/>
</dbReference>
<organism evidence="1 2">
    <name type="scientific">Colletotrichum gloeosporioides</name>
    <name type="common">Anthracnose fungus</name>
    <name type="synonym">Glomerella cingulata</name>
    <dbReference type="NCBI Taxonomy" id="474922"/>
    <lineage>
        <taxon>Eukaryota</taxon>
        <taxon>Fungi</taxon>
        <taxon>Dikarya</taxon>
        <taxon>Ascomycota</taxon>
        <taxon>Pezizomycotina</taxon>
        <taxon>Sordariomycetes</taxon>
        <taxon>Hypocreomycetidae</taxon>
        <taxon>Glomerellales</taxon>
        <taxon>Glomerellaceae</taxon>
        <taxon>Colletotrichum</taxon>
        <taxon>Colletotrichum gloeosporioides species complex</taxon>
    </lineage>
</organism>
<keyword evidence="2" id="KW-1185">Reference proteome</keyword>
<reference evidence="1" key="2">
    <citation type="submission" date="2020-03" db="EMBL/GenBank/DDBJ databases">
        <authorList>
            <person name="Fu F.-F."/>
            <person name="Chen J."/>
        </authorList>
    </citation>
    <scope>NUCLEOTIDE SEQUENCE</scope>
    <source>
        <strain evidence="1">Lc1</strain>
    </source>
</reference>
<proteinExistence type="predicted"/>
<evidence type="ECO:0000313" key="2">
    <source>
        <dbReference type="Proteomes" id="UP000613401"/>
    </source>
</evidence>
<sequence length="477" mass="54440">MAQLSDLPQEIILEICSFVRPHLHGKDILDGKESGKVDQYQEVLRDRRNLKSLKSFCRTCKKYNNLRDTLLFTTIVSNRDFKEDAVWDLITMIGGLLNNPGGRVRTRSLHLFFYTVEDERTVEMPYRLSPIQVRALENAAAAVGIDTTKLILDLFGDDRKFITLKDVVKHTVYLRCDRILGYVTLLLILLLPKVQDLTLVISLHAYHWMIHIWAKARCIGLSHAAILRLKTLAISVTSFKHRDDNRDRGFRSMFGMQPSCEVYGQMCEFQATQMTESKITSLTLNLSPIKTPELCRLIQRLTTLKRFILVGNVEPISIADTIDALKKHARTLHTLGFKRRPLAEDKDNEYVIADLTDFVALEKLWITAALLSAVDESGQKQSAPTEDPPTKCEKRPSDVDNVFLKLPTSLKKLHLDGHTKHLVEDFRRFSHGVQRGDYSINFTLSLSRTTGAGKKVIKMFYQLKHQVVVGNGRPVLW</sequence>
<dbReference type="AlphaFoldDB" id="A0A8H4FGG3"/>
<accession>A0A8H4FGG3</accession>
<protein>
    <recommendedName>
        <fullName evidence="3">F-box domain-containing protein</fullName>
    </recommendedName>
</protein>
<name>A0A8H4FGG3_COLGL</name>
<dbReference type="RefSeq" id="XP_045260627.1">
    <property type="nucleotide sequence ID" value="XM_045414505.1"/>
</dbReference>
<dbReference type="GeneID" id="69021791"/>
<comment type="caution">
    <text evidence="1">The sequence shown here is derived from an EMBL/GenBank/DDBJ whole genome shotgun (WGS) entry which is preliminary data.</text>
</comment>
<evidence type="ECO:0008006" key="3">
    <source>
        <dbReference type="Google" id="ProtNLM"/>
    </source>
</evidence>
<reference evidence="1" key="1">
    <citation type="journal article" date="2020" name="Phytopathology">
        <title>Genome sequence and comparative analysis of Colletotrichum gloeosporioides isolated from Liriodendron leaves.</title>
        <authorList>
            <person name="Fu F.F."/>
            <person name="Hao Z."/>
            <person name="Wang P."/>
            <person name="Lu Y."/>
            <person name="Xue L.J."/>
            <person name="Wei G."/>
            <person name="Tian Y."/>
            <person name="Baishi H."/>
            <person name="Xu H."/>
            <person name="Shi J."/>
            <person name="Cheng T."/>
            <person name="Wang G."/>
            <person name="Yi Y."/>
            <person name="Chen J."/>
        </authorList>
    </citation>
    <scope>NUCLEOTIDE SEQUENCE</scope>
    <source>
        <strain evidence="1">Lc1</strain>
    </source>
</reference>
<gene>
    <name evidence="1" type="ORF">GCG54_00014682</name>
</gene>
<evidence type="ECO:0000313" key="1">
    <source>
        <dbReference type="EMBL" id="KAF3801468.1"/>
    </source>
</evidence>